<dbReference type="OrthoDB" id="30736at2157"/>
<dbReference type="PANTHER" id="PTHR43524">
    <property type="entry name" value="RADICAL SAM SUPERFAMILY PROTEIN"/>
    <property type="match status" value="1"/>
</dbReference>
<dbReference type="Gene3D" id="3.20.20.70">
    <property type="entry name" value="Aldolase class I"/>
    <property type="match status" value="1"/>
</dbReference>
<evidence type="ECO:0000256" key="2">
    <source>
        <dbReference type="ARBA" id="ARBA00022723"/>
    </source>
</evidence>
<keyword evidence="3" id="KW-0408">Iron</keyword>
<dbReference type="PROSITE" id="PS51918">
    <property type="entry name" value="RADICAL_SAM"/>
    <property type="match status" value="1"/>
</dbReference>
<dbReference type="EMBL" id="CP001338">
    <property type="protein sequence ID" value="ACL16061.1"/>
    <property type="molecule type" value="Genomic_DNA"/>
</dbReference>
<dbReference type="InterPro" id="IPR013785">
    <property type="entry name" value="Aldolase_TIM"/>
</dbReference>
<dbReference type="eggNOG" id="arCOG00940">
    <property type="taxonomic scope" value="Archaea"/>
</dbReference>
<evidence type="ECO:0000256" key="4">
    <source>
        <dbReference type="ARBA" id="ARBA00023014"/>
    </source>
</evidence>
<keyword evidence="7" id="KW-1185">Reference proteome</keyword>
<dbReference type="InterPro" id="IPR058240">
    <property type="entry name" value="rSAM_sf"/>
</dbReference>
<keyword evidence="2" id="KW-0479">Metal-binding</keyword>
<gene>
    <name evidence="6" type="ordered locus">Mpal_0694</name>
</gene>
<accession>B8GFL3</accession>
<dbReference type="SUPFAM" id="SSF102114">
    <property type="entry name" value="Radical SAM enzymes"/>
    <property type="match status" value="1"/>
</dbReference>
<dbReference type="GO" id="GO:0003824">
    <property type="term" value="F:catalytic activity"/>
    <property type="evidence" value="ECO:0007669"/>
    <property type="project" value="InterPro"/>
</dbReference>
<dbReference type="GO" id="GO:0051536">
    <property type="term" value="F:iron-sulfur cluster binding"/>
    <property type="evidence" value="ECO:0007669"/>
    <property type="project" value="UniProtKB-KW"/>
</dbReference>
<reference evidence="6 7" key="1">
    <citation type="journal article" date="2015" name="Genome Announc.">
        <title>Complete Genome Sequence of Methanosphaerula palustris E1-9CT, a Hydrogenotrophic Methanogen Isolated from a Minerotrophic Fen Peatland.</title>
        <authorList>
            <person name="Cadillo-Quiroz H."/>
            <person name="Browne P."/>
            <person name="Kyrpides N."/>
            <person name="Woyke T."/>
            <person name="Goodwin L."/>
            <person name="Detter C."/>
            <person name="Yavitt J.B."/>
            <person name="Zinder S.H."/>
        </authorList>
    </citation>
    <scope>NUCLEOTIDE SEQUENCE [LARGE SCALE GENOMIC DNA]</scope>
    <source>
        <strain evidence="7">ATCC BAA-1556 / DSM 19958 / E1-9c</strain>
    </source>
</reference>
<sequence>MNPVAGSGPEEDAKTAGGYRDLFDGTITETLNQALRIIRDDPTLLIAGTNLFRYQKKGALLRRKNERKGLLVPPVMIVSVTSRCNLTCAGCYMRQRQNSAVPEMTPEVLRSVVFEAADLGVSVIVLAGGEPLMRRAEIVDLARSLPQILFPVFTNGLLIEEETAASLAAQKNIVPVISIEGFRQETDCRRGPGVYDRLLSTCSILKSRRGFTGCSVTVTSSTIDQVLDERFIEFLLDAGIRAFVFVEYVPIESGTRNLVLTPDQRKRLNTAIQLFSEKYPALFIEFPGDEDVYGGCLAAGRGFVHVSPSGDLEPCPASPFSDANLATVSLKEGLRSNFLQKIRENHSRLIETDGGCALWTNQEWVKGLMEK</sequence>
<dbReference type="Proteomes" id="UP000002457">
    <property type="component" value="Chromosome"/>
</dbReference>
<dbReference type="CDD" id="cd01335">
    <property type="entry name" value="Radical_SAM"/>
    <property type="match status" value="1"/>
</dbReference>
<evidence type="ECO:0000313" key="7">
    <source>
        <dbReference type="Proteomes" id="UP000002457"/>
    </source>
</evidence>
<dbReference type="Pfam" id="PF04055">
    <property type="entry name" value="Radical_SAM"/>
    <property type="match status" value="1"/>
</dbReference>
<dbReference type="HOGENOM" id="CLU_044700_0_0_2"/>
<dbReference type="SFLD" id="SFLDG01067">
    <property type="entry name" value="SPASM/twitch_domain_containing"/>
    <property type="match status" value="1"/>
</dbReference>
<dbReference type="SFLD" id="SFLDS00029">
    <property type="entry name" value="Radical_SAM"/>
    <property type="match status" value="1"/>
</dbReference>
<proteinExistence type="predicted"/>
<dbReference type="GeneID" id="7271840"/>
<dbReference type="AlphaFoldDB" id="B8GFL3"/>
<evidence type="ECO:0000256" key="1">
    <source>
        <dbReference type="ARBA" id="ARBA00022691"/>
    </source>
</evidence>
<name>B8GFL3_METPE</name>
<dbReference type="PANTHER" id="PTHR43524:SF1">
    <property type="entry name" value="RADICAL SAM SUPERFAMILY PROTEIN"/>
    <property type="match status" value="1"/>
</dbReference>
<organism evidence="6 7">
    <name type="scientific">Methanosphaerula palustris (strain ATCC BAA-1556 / DSM 19958 / E1-9c)</name>
    <dbReference type="NCBI Taxonomy" id="521011"/>
    <lineage>
        <taxon>Archaea</taxon>
        <taxon>Methanobacteriati</taxon>
        <taxon>Methanobacteriota</taxon>
        <taxon>Stenosarchaea group</taxon>
        <taxon>Methanomicrobia</taxon>
        <taxon>Methanomicrobiales</taxon>
        <taxon>Methanoregulaceae</taxon>
        <taxon>Methanosphaerula</taxon>
    </lineage>
</organism>
<dbReference type="STRING" id="521011.Mpal_0694"/>
<evidence type="ECO:0000259" key="5">
    <source>
        <dbReference type="PROSITE" id="PS51918"/>
    </source>
</evidence>
<evidence type="ECO:0000256" key="3">
    <source>
        <dbReference type="ARBA" id="ARBA00023004"/>
    </source>
</evidence>
<keyword evidence="4" id="KW-0411">Iron-sulfur</keyword>
<dbReference type="KEGG" id="mpl:Mpal_0694"/>
<dbReference type="RefSeq" id="WP_012617380.1">
    <property type="nucleotide sequence ID" value="NC_011832.1"/>
</dbReference>
<evidence type="ECO:0000313" key="6">
    <source>
        <dbReference type="EMBL" id="ACL16061.1"/>
    </source>
</evidence>
<dbReference type="GO" id="GO:0046872">
    <property type="term" value="F:metal ion binding"/>
    <property type="evidence" value="ECO:0007669"/>
    <property type="project" value="UniProtKB-KW"/>
</dbReference>
<feature type="domain" description="Radical SAM core" evidence="5">
    <location>
        <begin position="70"/>
        <end position="271"/>
    </location>
</feature>
<protein>
    <submittedName>
        <fullName evidence="6">Radical SAM domain protein</fullName>
    </submittedName>
</protein>
<dbReference type="InterPro" id="IPR007197">
    <property type="entry name" value="rSAM"/>
</dbReference>
<keyword evidence="1" id="KW-0949">S-adenosyl-L-methionine</keyword>